<evidence type="ECO:0000259" key="6">
    <source>
        <dbReference type="Pfam" id="PF23914"/>
    </source>
</evidence>
<evidence type="ECO:0000256" key="4">
    <source>
        <dbReference type="SAM" id="MobiDB-lite"/>
    </source>
</evidence>
<dbReference type="AlphaFoldDB" id="A0A3B1AM56"/>
<dbReference type="InterPro" id="IPR019734">
    <property type="entry name" value="TPR_rpt"/>
</dbReference>
<feature type="transmembrane region" description="Helical" evidence="5">
    <location>
        <begin position="6"/>
        <end position="24"/>
    </location>
</feature>
<gene>
    <name evidence="7" type="ORF">MNBD_GAMMA26-2014</name>
</gene>
<protein>
    <recommendedName>
        <fullName evidence="6">Cytochrome c-type biogenesis protein H TPR domain-containing protein</fullName>
    </recommendedName>
</protein>
<proteinExistence type="predicted"/>
<dbReference type="PANTHER" id="PTHR47870:SF4">
    <property type="entry name" value="CYTOCHROME C-TYPE BIOGENESIS PROTEIN CYCH"/>
    <property type="match status" value="1"/>
</dbReference>
<sequence>MTLFWITAAGMIALAILFIVPPLLRFKPVATASSDELNIAVIKQQLLELQTDLEAGELDQEQYDASHHDLEKELLADTADQTPEGEPKSGRWAIFVIPLLIPVIALPTYNLIGNPEIITRLDEPSAMQQQRTSHDQNPSAADEQQVMAGMEELIDKLAQRMENEPNNAEGWSMLGRSYLSMRRLDDAMQAYAKGLEFNPTDVDLLMGLASTLAMSNGNQFTGRPTELIEQAFQLQPDNTSVLWLKGNAHFQAGEVAQAISLWEQVMAGLEPDSEEASTVAEYLKEARAKLPPDS</sequence>
<evidence type="ECO:0000256" key="3">
    <source>
        <dbReference type="ARBA" id="ARBA00022748"/>
    </source>
</evidence>
<feature type="transmembrane region" description="Helical" evidence="5">
    <location>
        <begin position="92"/>
        <end position="112"/>
    </location>
</feature>
<feature type="region of interest" description="Disordered" evidence="4">
    <location>
        <begin position="124"/>
        <end position="143"/>
    </location>
</feature>
<keyword evidence="2" id="KW-0677">Repeat</keyword>
<feature type="compositionally biased region" description="Polar residues" evidence="4">
    <location>
        <begin position="126"/>
        <end position="139"/>
    </location>
</feature>
<keyword evidence="5" id="KW-0472">Membrane</keyword>
<keyword evidence="5" id="KW-1133">Transmembrane helix</keyword>
<evidence type="ECO:0000313" key="7">
    <source>
        <dbReference type="EMBL" id="VAX07006.1"/>
    </source>
</evidence>
<dbReference type="EMBL" id="UOFX01000020">
    <property type="protein sequence ID" value="VAX07006.1"/>
    <property type="molecule type" value="Genomic_DNA"/>
</dbReference>
<comment type="subcellular location">
    <subcellularLocation>
        <location evidence="1">Cell envelope</location>
    </subcellularLocation>
</comment>
<dbReference type="GO" id="GO:0017004">
    <property type="term" value="P:cytochrome complex assembly"/>
    <property type="evidence" value="ECO:0007669"/>
    <property type="project" value="UniProtKB-KW"/>
</dbReference>
<dbReference type="Pfam" id="PF23914">
    <property type="entry name" value="TPR_CcmH_CycH"/>
    <property type="match status" value="1"/>
</dbReference>
<dbReference type="PROSITE" id="PS50005">
    <property type="entry name" value="TPR"/>
    <property type="match status" value="1"/>
</dbReference>
<name>A0A3B1AM56_9ZZZZ</name>
<keyword evidence="5" id="KW-0812">Transmembrane</keyword>
<dbReference type="InterPro" id="IPR017560">
    <property type="entry name" value="Cyt_c_biogenesis_CcmI"/>
</dbReference>
<evidence type="ECO:0000256" key="5">
    <source>
        <dbReference type="SAM" id="Phobius"/>
    </source>
</evidence>
<dbReference type="Gene3D" id="1.25.40.10">
    <property type="entry name" value="Tetratricopeptide repeat domain"/>
    <property type="match status" value="1"/>
</dbReference>
<organism evidence="7">
    <name type="scientific">hydrothermal vent metagenome</name>
    <dbReference type="NCBI Taxonomy" id="652676"/>
    <lineage>
        <taxon>unclassified sequences</taxon>
        <taxon>metagenomes</taxon>
        <taxon>ecological metagenomes</taxon>
    </lineage>
</organism>
<accession>A0A3B1AM56</accession>
<keyword evidence="3" id="KW-0201">Cytochrome c-type biogenesis</keyword>
<feature type="domain" description="Cytochrome c-type biogenesis protein H TPR" evidence="6">
    <location>
        <begin position="140"/>
        <end position="275"/>
    </location>
</feature>
<reference evidence="7" key="1">
    <citation type="submission" date="2018-06" db="EMBL/GenBank/DDBJ databases">
        <authorList>
            <person name="Zhirakovskaya E."/>
        </authorList>
    </citation>
    <scope>NUCLEOTIDE SEQUENCE</scope>
</reference>
<dbReference type="GO" id="GO:0005886">
    <property type="term" value="C:plasma membrane"/>
    <property type="evidence" value="ECO:0007669"/>
    <property type="project" value="TreeGrafter"/>
</dbReference>
<dbReference type="SUPFAM" id="SSF48452">
    <property type="entry name" value="TPR-like"/>
    <property type="match status" value="1"/>
</dbReference>
<dbReference type="PANTHER" id="PTHR47870">
    <property type="entry name" value="CYTOCHROME C-TYPE BIOGENESIS PROTEIN CCMH"/>
    <property type="match status" value="1"/>
</dbReference>
<evidence type="ECO:0000256" key="2">
    <source>
        <dbReference type="ARBA" id="ARBA00022737"/>
    </source>
</evidence>
<dbReference type="SMART" id="SM00028">
    <property type="entry name" value="TPR"/>
    <property type="match status" value="2"/>
</dbReference>
<dbReference type="GO" id="GO:0030313">
    <property type="term" value="C:cell envelope"/>
    <property type="evidence" value="ECO:0007669"/>
    <property type="project" value="UniProtKB-SubCell"/>
</dbReference>
<dbReference type="InterPro" id="IPR056413">
    <property type="entry name" value="TPR_CcmH_CycH"/>
</dbReference>
<dbReference type="InterPro" id="IPR011990">
    <property type="entry name" value="TPR-like_helical_dom_sf"/>
</dbReference>
<dbReference type="InterPro" id="IPR051263">
    <property type="entry name" value="C-type_cytochrome_biogenesis"/>
</dbReference>
<dbReference type="NCBIfam" id="TIGR03142">
    <property type="entry name" value="cytochro_ccmI"/>
    <property type="match status" value="1"/>
</dbReference>
<evidence type="ECO:0000256" key="1">
    <source>
        <dbReference type="ARBA" id="ARBA00004196"/>
    </source>
</evidence>